<dbReference type="Gene3D" id="1.20.1070.10">
    <property type="entry name" value="Rhodopsin 7-helix transmembrane proteins"/>
    <property type="match status" value="1"/>
</dbReference>
<evidence type="ECO:0000313" key="11">
    <source>
        <dbReference type="Proteomes" id="UP000030746"/>
    </source>
</evidence>
<dbReference type="InterPro" id="IPR017452">
    <property type="entry name" value="GPCR_Rhodpsn_7TM"/>
</dbReference>
<comment type="subcellular location">
    <subcellularLocation>
        <location evidence="1">Membrane</location>
        <topology evidence="1">Multi-pass membrane protein</topology>
    </subcellularLocation>
</comment>
<dbReference type="OrthoDB" id="9990906at2759"/>
<dbReference type="GO" id="GO:0005886">
    <property type="term" value="C:plasma membrane"/>
    <property type="evidence" value="ECO:0007669"/>
    <property type="project" value="TreeGrafter"/>
</dbReference>
<dbReference type="PROSITE" id="PS50262">
    <property type="entry name" value="G_PROTEIN_RECEP_F1_2"/>
    <property type="match status" value="1"/>
</dbReference>
<dbReference type="PANTHER" id="PTHR24243:SF233">
    <property type="entry name" value="THYROTROPIN-RELEASING HORMONE RECEPTOR"/>
    <property type="match status" value="1"/>
</dbReference>
<evidence type="ECO:0000259" key="9">
    <source>
        <dbReference type="PROSITE" id="PS50262"/>
    </source>
</evidence>
<gene>
    <name evidence="10" type="ORF">LOTGIDRAFT_162599</name>
</gene>
<keyword evidence="3 8" id="KW-1133">Transmembrane helix</keyword>
<organism evidence="10 11">
    <name type="scientific">Lottia gigantea</name>
    <name type="common">Giant owl limpet</name>
    <dbReference type="NCBI Taxonomy" id="225164"/>
    <lineage>
        <taxon>Eukaryota</taxon>
        <taxon>Metazoa</taxon>
        <taxon>Spiralia</taxon>
        <taxon>Lophotrochozoa</taxon>
        <taxon>Mollusca</taxon>
        <taxon>Gastropoda</taxon>
        <taxon>Patellogastropoda</taxon>
        <taxon>Lottioidea</taxon>
        <taxon>Lottiidae</taxon>
        <taxon>Lottia</taxon>
    </lineage>
</organism>
<dbReference type="SUPFAM" id="SSF81321">
    <property type="entry name" value="Family A G protein-coupled receptor-like"/>
    <property type="match status" value="1"/>
</dbReference>
<evidence type="ECO:0000256" key="5">
    <source>
        <dbReference type="ARBA" id="ARBA00023136"/>
    </source>
</evidence>
<dbReference type="CTD" id="20239063"/>
<evidence type="ECO:0000256" key="6">
    <source>
        <dbReference type="ARBA" id="ARBA00023170"/>
    </source>
</evidence>
<evidence type="ECO:0000256" key="7">
    <source>
        <dbReference type="ARBA" id="ARBA00023224"/>
    </source>
</evidence>
<feature type="transmembrane region" description="Helical" evidence="8">
    <location>
        <begin position="109"/>
        <end position="129"/>
    </location>
</feature>
<accession>V3ZMS0</accession>
<reference evidence="10 11" key="1">
    <citation type="journal article" date="2013" name="Nature">
        <title>Insights into bilaterian evolution from three spiralian genomes.</title>
        <authorList>
            <person name="Simakov O."/>
            <person name="Marletaz F."/>
            <person name="Cho S.J."/>
            <person name="Edsinger-Gonzales E."/>
            <person name="Havlak P."/>
            <person name="Hellsten U."/>
            <person name="Kuo D.H."/>
            <person name="Larsson T."/>
            <person name="Lv J."/>
            <person name="Arendt D."/>
            <person name="Savage R."/>
            <person name="Osoegawa K."/>
            <person name="de Jong P."/>
            <person name="Grimwood J."/>
            <person name="Chapman J.A."/>
            <person name="Shapiro H."/>
            <person name="Aerts A."/>
            <person name="Otillar R.P."/>
            <person name="Terry A.Y."/>
            <person name="Boore J.L."/>
            <person name="Grigoriev I.V."/>
            <person name="Lindberg D.R."/>
            <person name="Seaver E.C."/>
            <person name="Weisblat D.A."/>
            <person name="Putnam N.H."/>
            <person name="Rokhsar D.S."/>
        </authorList>
    </citation>
    <scope>NUCLEOTIDE SEQUENCE [LARGE SCALE GENOMIC DNA]</scope>
</reference>
<name>V3ZMS0_LOTGI</name>
<keyword evidence="4" id="KW-0297">G-protein coupled receptor</keyword>
<dbReference type="HOGENOM" id="CLU_035762_0_0_1"/>
<dbReference type="GO" id="GO:0004930">
    <property type="term" value="F:G protein-coupled receptor activity"/>
    <property type="evidence" value="ECO:0007669"/>
    <property type="project" value="UniProtKB-KW"/>
</dbReference>
<sequence>MDSNFTGLNGTQHVFVRYSIAELHEIFAPTAAAIDQCVTPILYVCGILTNPLSAYIWLSRNTRKNNSSAIYLGILSITHFFFNILHIFVELNYAWGVKTYNVPISCEVFYAIYYIPQYLPPLLVLGFTVERYIAICFPYNKHEYCTVRRAVLVISGLTVLSVLLGVVQAYFWTYDPEKQDCDHRASAREGGNASIISIWTWVTEILIFSVVPLAALVFNILVIIEIRALSSGGPAHLGPGSGSSQTASTVTLLCVSFYLIFTWLPATVVYSIQMAIPLGGVYLTDDQIKIDPTWSSYFTYYIIRKILEEFTISNSACYFFIYYITGKHFRQETKDILGVDKCCQKRQGKTTLSGYTTVNTTQVINGNATNV</sequence>
<keyword evidence="2 8" id="KW-0812">Transmembrane</keyword>
<dbReference type="GeneID" id="20239063"/>
<evidence type="ECO:0000256" key="1">
    <source>
        <dbReference type="ARBA" id="ARBA00004141"/>
    </source>
</evidence>
<evidence type="ECO:0000256" key="3">
    <source>
        <dbReference type="ARBA" id="ARBA00022989"/>
    </source>
</evidence>
<dbReference type="PANTHER" id="PTHR24243">
    <property type="entry name" value="G-PROTEIN COUPLED RECEPTOR"/>
    <property type="match status" value="1"/>
</dbReference>
<feature type="transmembrane region" description="Helical" evidence="8">
    <location>
        <begin position="150"/>
        <end position="172"/>
    </location>
</feature>
<feature type="transmembrane region" description="Helical" evidence="8">
    <location>
        <begin position="205"/>
        <end position="229"/>
    </location>
</feature>
<proteinExistence type="predicted"/>
<keyword evidence="11" id="KW-1185">Reference proteome</keyword>
<feature type="transmembrane region" description="Helical" evidence="8">
    <location>
        <begin position="70"/>
        <end position="89"/>
    </location>
</feature>
<dbReference type="Pfam" id="PF00001">
    <property type="entry name" value="7tm_1"/>
    <property type="match status" value="1"/>
</dbReference>
<evidence type="ECO:0000256" key="2">
    <source>
        <dbReference type="ARBA" id="ARBA00022692"/>
    </source>
</evidence>
<evidence type="ECO:0000313" key="10">
    <source>
        <dbReference type="EMBL" id="ESO92673.1"/>
    </source>
</evidence>
<keyword evidence="7" id="KW-0807">Transducer</keyword>
<keyword evidence="5 8" id="KW-0472">Membrane</keyword>
<dbReference type="OMA" id="FREQCAN"/>
<feature type="transmembrane region" description="Helical" evidence="8">
    <location>
        <begin position="41"/>
        <end position="58"/>
    </location>
</feature>
<dbReference type="RefSeq" id="XP_009056812.1">
    <property type="nucleotide sequence ID" value="XM_009058564.1"/>
</dbReference>
<feature type="domain" description="G-protein coupled receptors family 1 profile" evidence="9">
    <location>
        <begin position="49"/>
        <end position="322"/>
    </location>
</feature>
<dbReference type="InterPro" id="IPR000276">
    <property type="entry name" value="GPCR_Rhodpsn"/>
</dbReference>
<feature type="transmembrane region" description="Helical" evidence="8">
    <location>
        <begin position="250"/>
        <end position="272"/>
    </location>
</feature>
<dbReference type="Proteomes" id="UP000030746">
    <property type="component" value="Unassembled WGS sequence"/>
</dbReference>
<dbReference type="KEGG" id="lgi:LOTGIDRAFT_162599"/>
<protein>
    <recommendedName>
        <fullName evidence="9">G-protein coupled receptors family 1 profile domain-containing protein</fullName>
    </recommendedName>
</protein>
<keyword evidence="6" id="KW-0675">Receptor</keyword>
<evidence type="ECO:0000256" key="4">
    <source>
        <dbReference type="ARBA" id="ARBA00023040"/>
    </source>
</evidence>
<dbReference type="AlphaFoldDB" id="V3ZMS0"/>
<evidence type="ECO:0000256" key="8">
    <source>
        <dbReference type="SAM" id="Phobius"/>
    </source>
</evidence>
<dbReference type="STRING" id="225164.V3ZMS0"/>
<dbReference type="EMBL" id="KB202050">
    <property type="protein sequence ID" value="ESO92673.1"/>
    <property type="molecule type" value="Genomic_DNA"/>
</dbReference>